<comment type="caution">
    <text evidence="3">The sequence shown here is derived from an EMBL/GenBank/DDBJ whole genome shotgun (WGS) entry which is preliminary data.</text>
</comment>
<feature type="compositionally biased region" description="Basic residues" evidence="2">
    <location>
        <begin position="607"/>
        <end position="618"/>
    </location>
</feature>
<feature type="compositionally biased region" description="Polar residues" evidence="2">
    <location>
        <begin position="254"/>
        <end position="274"/>
    </location>
</feature>
<dbReference type="OrthoDB" id="19482at2759"/>
<dbReference type="EMBL" id="NHTK01006123">
    <property type="protein sequence ID" value="PPQ63437.1"/>
    <property type="molecule type" value="Genomic_DNA"/>
</dbReference>
<feature type="region of interest" description="Disordered" evidence="2">
    <location>
        <begin position="418"/>
        <end position="438"/>
    </location>
</feature>
<proteinExistence type="predicted"/>
<keyword evidence="4" id="KW-1185">Reference proteome</keyword>
<reference evidence="3 4" key="1">
    <citation type="journal article" date="2018" name="Evol. Lett.">
        <title>Horizontal gene cluster transfer increased hallucinogenic mushroom diversity.</title>
        <authorList>
            <person name="Reynolds H.T."/>
            <person name="Vijayakumar V."/>
            <person name="Gluck-Thaler E."/>
            <person name="Korotkin H.B."/>
            <person name="Matheny P.B."/>
            <person name="Slot J.C."/>
        </authorList>
    </citation>
    <scope>NUCLEOTIDE SEQUENCE [LARGE SCALE GENOMIC DNA]</scope>
    <source>
        <strain evidence="3 4">2629</strain>
    </source>
</reference>
<feature type="region of interest" description="Disordered" evidence="2">
    <location>
        <begin position="339"/>
        <end position="396"/>
    </location>
</feature>
<dbReference type="AlphaFoldDB" id="A0A409VEF8"/>
<sequence>MSSSELSNALNPYASQSRQRQLSNINYSSQQHSYNQQPQQPLQHRLQHDQYPVYDHAHQFESYQNLTNHVNLQQSPVANPDITVQHTLNQQIPFSQPQPALQQSSIPIQQVHQTHFSPPPHNIGLWQDAPPYIRHYEDLQRRMKEKEEELEAFKREQSTQMQEIKELLKKNLEKLEEKDADYNTYKQQQLEKDKKREEEMQNLALNISKIAKKVEGMESTNSSTIAELRTMVNANRPRQSLSQSPSHAAFGSQPPATYHNTLQPAPNITSHWNSASTPHFHPPPSPAPFNSVHISHLSPSASSLNAGSPANAPSPYPASTAYSPSPFPFAPVNHANGYASAASPSGPHSPLAVAGFDPSPPSKKQLGKRKREVYSDDEEDSDQDDKPHRLNNHDKRIITINKAMKVHIYQMMGIVEKQDLPDPPDEEDLTPSSDSKPLQFFWDKTTTQKAHNGRMKLRVIRDIQENKDLYPHVPKRQFSKSCVDAAFEAVYTTLQGKYKTQRDPKEAQKMRVSTAAKCKASRHKSRRKDKLERRAAARTRLHDFDHKIYDNAMDGHLMSSDESVAEIDPNTQEKVKYFLTHPPAWRSKALTKYYEKLDAADAEHQKTLPKKGAGRLPRKPGPPKDSPDLLPPNGVSSWMVSKTWINKQRATREGFDAQLSGRVGDLLDDIPDNAGLAELVGDSASDDGGDNGGPSGQGVTEQVDANVTGSQAQSQMDQSHPQPQAQLWAENAAHPQMSIEHLKEYPVWPLQDNGLNFGFYTQAAGGYM</sequence>
<protein>
    <submittedName>
        <fullName evidence="3">Uncharacterized protein</fullName>
    </submittedName>
</protein>
<feature type="compositionally biased region" description="Polar residues" evidence="2">
    <location>
        <begin position="237"/>
        <end position="246"/>
    </location>
</feature>
<gene>
    <name evidence="3" type="ORF">CVT24_004947</name>
</gene>
<organism evidence="3 4">
    <name type="scientific">Panaeolus cyanescens</name>
    <dbReference type="NCBI Taxonomy" id="181874"/>
    <lineage>
        <taxon>Eukaryota</taxon>
        <taxon>Fungi</taxon>
        <taxon>Dikarya</taxon>
        <taxon>Basidiomycota</taxon>
        <taxon>Agaricomycotina</taxon>
        <taxon>Agaricomycetes</taxon>
        <taxon>Agaricomycetidae</taxon>
        <taxon>Agaricales</taxon>
        <taxon>Agaricineae</taxon>
        <taxon>Galeropsidaceae</taxon>
        <taxon>Panaeolus</taxon>
    </lineage>
</organism>
<dbReference type="STRING" id="181874.A0A409VEF8"/>
<evidence type="ECO:0000256" key="1">
    <source>
        <dbReference type="SAM" id="Coils"/>
    </source>
</evidence>
<dbReference type="Proteomes" id="UP000284842">
    <property type="component" value="Unassembled WGS sequence"/>
</dbReference>
<accession>A0A409VEF8</accession>
<name>A0A409VEF8_9AGAR</name>
<feature type="region of interest" description="Disordered" evidence="2">
    <location>
        <begin position="678"/>
        <end position="701"/>
    </location>
</feature>
<feature type="region of interest" description="Disordered" evidence="2">
    <location>
        <begin position="1"/>
        <end position="20"/>
    </location>
</feature>
<dbReference type="InParanoid" id="A0A409VEF8"/>
<feature type="compositionally biased region" description="Basic residues" evidence="2">
    <location>
        <begin position="519"/>
        <end position="528"/>
    </location>
</feature>
<feature type="region of interest" description="Disordered" evidence="2">
    <location>
        <begin position="603"/>
        <end position="634"/>
    </location>
</feature>
<feature type="region of interest" description="Disordered" evidence="2">
    <location>
        <begin position="237"/>
        <end position="294"/>
    </location>
</feature>
<evidence type="ECO:0000313" key="4">
    <source>
        <dbReference type="Proteomes" id="UP000284842"/>
    </source>
</evidence>
<feature type="coiled-coil region" evidence="1">
    <location>
        <begin position="136"/>
        <end position="188"/>
    </location>
</feature>
<feature type="compositionally biased region" description="Low complexity" evidence="2">
    <location>
        <begin position="339"/>
        <end position="352"/>
    </location>
</feature>
<evidence type="ECO:0000313" key="3">
    <source>
        <dbReference type="EMBL" id="PPQ63437.1"/>
    </source>
</evidence>
<feature type="compositionally biased region" description="Basic and acidic residues" evidence="2">
    <location>
        <begin position="384"/>
        <end position="396"/>
    </location>
</feature>
<keyword evidence="1" id="KW-0175">Coiled coil</keyword>
<feature type="region of interest" description="Disordered" evidence="2">
    <location>
        <begin position="516"/>
        <end position="536"/>
    </location>
</feature>
<evidence type="ECO:0000256" key="2">
    <source>
        <dbReference type="SAM" id="MobiDB-lite"/>
    </source>
</evidence>